<accession>A0A8E2J4U1</accession>
<name>A0A8E2J4U1_9APHY</name>
<dbReference type="EMBL" id="KV722356">
    <property type="protein sequence ID" value="OCH93352.1"/>
    <property type="molecule type" value="Genomic_DNA"/>
</dbReference>
<reference evidence="2 3" key="1">
    <citation type="submission" date="2016-07" db="EMBL/GenBank/DDBJ databases">
        <title>Draft genome of the white-rot fungus Obba rivulosa 3A-2.</title>
        <authorList>
            <consortium name="DOE Joint Genome Institute"/>
            <person name="Miettinen O."/>
            <person name="Riley R."/>
            <person name="Acob R."/>
            <person name="Barry K."/>
            <person name="Cullen D."/>
            <person name="De Vries R."/>
            <person name="Hainaut M."/>
            <person name="Hatakka A."/>
            <person name="Henrissat B."/>
            <person name="Hilden K."/>
            <person name="Kuo R."/>
            <person name="Labutti K."/>
            <person name="Lipzen A."/>
            <person name="Makela M.R."/>
            <person name="Sandor L."/>
            <person name="Spatafora J.W."/>
            <person name="Grigoriev I.V."/>
            <person name="Hibbett D.S."/>
        </authorList>
    </citation>
    <scope>NUCLEOTIDE SEQUENCE [LARGE SCALE GENOMIC DNA]</scope>
    <source>
        <strain evidence="2 3">3A-2</strain>
    </source>
</reference>
<feature type="coiled-coil region" evidence="1">
    <location>
        <begin position="15"/>
        <end position="67"/>
    </location>
</feature>
<proteinExistence type="predicted"/>
<gene>
    <name evidence="2" type="ORF">OBBRIDRAFT_749790</name>
</gene>
<evidence type="ECO:0000256" key="1">
    <source>
        <dbReference type="SAM" id="Coils"/>
    </source>
</evidence>
<dbReference type="AlphaFoldDB" id="A0A8E2J4U1"/>
<dbReference type="Gene3D" id="3.80.10.10">
    <property type="entry name" value="Ribonuclease Inhibitor"/>
    <property type="match status" value="1"/>
</dbReference>
<dbReference type="Proteomes" id="UP000250043">
    <property type="component" value="Unassembled WGS sequence"/>
</dbReference>
<dbReference type="InterPro" id="IPR036047">
    <property type="entry name" value="F-box-like_dom_sf"/>
</dbReference>
<protein>
    <recommendedName>
        <fullName evidence="4">F-box domain-containing protein</fullName>
    </recommendedName>
</protein>
<dbReference type="SUPFAM" id="SSF81383">
    <property type="entry name" value="F-box domain"/>
    <property type="match status" value="1"/>
</dbReference>
<evidence type="ECO:0000313" key="2">
    <source>
        <dbReference type="EMBL" id="OCH93352.1"/>
    </source>
</evidence>
<keyword evidence="1" id="KW-0175">Coiled coil</keyword>
<dbReference type="SUPFAM" id="SSF52047">
    <property type="entry name" value="RNI-like"/>
    <property type="match status" value="1"/>
</dbReference>
<evidence type="ECO:0000313" key="3">
    <source>
        <dbReference type="Proteomes" id="UP000250043"/>
    </source>
</evidence>
<sequence length="631" mass="69996">MSYFDLPEPPTPATIAQARRSLEAQQRSVRELSDKIQAEQDSLARMIRESQYTIAEMQKERAILQERVTVTLAYISPIKRLPNELLRTIFQFNFEEYPCCAWVLSAVCQLWRKLVLNMPVLWSKVRLMTNMASSAETIRLWLERSGSNVPLDIEIFLRYSASPSTGVSSKSRRRTSYMTSQLLGDALDAATGTTTPVVQIAPAGLGGGANHAVTLVQVPQHHNTHVAPIIHTANAIAATANGLMHTLSAHAPDDVFGMPPLIPSDRSSHNSKTRKAMHWGHITFYYLVEQMHRWERFVFRFDKQFSSYAALGAIEGDAPLLREFEVSCAEASFYPNWKWLPSAPPHAHDTSSLRSLTLQYVPFKWTSSIFHNLRSLNLRCLPNVHLAIDRILHIISQSPQLEELSLSFVSPGQPVLPLTSTTCPDLRAFTIAGHYHLTALVDALVLPALETLVFDIDTRDPVEDTIAALLARSGTPPLTRLSLAYGLHNSGFFFGAAGVTSWQFLSELDQLEALQVGSTPFEPLVVALSAPAEDAQQDRWLCPNLVSLAVRACHTRGDAVARLVQMVEARNPDLANGGAPLIVGGVAPARLRQLEVHECSQLGPDVVNWLKTRVDEVVCSDPLFERWVIPC</sequence>
<dbReference type="OrthoDB" id="3208947at2759"/>
<organism evidence="2 3">
    <name type="scientific">Obba rivulosa</name>
    <dbReference type="NCBI Taxonomy" id="1052685"/>
    <lineage>
        <taxon>Eukaryota</taxon>
        <taxon>Fungi</taxon>
        <taxon>Dikarya</taxon>
        <taxon>Basidiomycota</taxon>
        <taxon>Agaricomycotina</taxon>
        <taxon>Agaricomycetes</taxon>
        <taxon>Polyporales</taxon>
        <taxon>Gelatoporiaceae</taxon>
        <taxon>Obba</taxon>
    </lineage>
</organism>
<dbReference type="InterPro" id="IPR032675">
    <property type="entry name" value="LRR_dom_sf"/>
</dbReference>
<evidence type="ECO:0008006" key="4">
    <source>
        <dbReference type="Google" id="ProtNLM"/>
    </source>
</evidence>
<keyword evidence="3" id="KW-1185">Reference proteome</keyword>